<dbReference type="AlphaFoldDB" id="A0A0L0FJS5"/>
<sequence length="104" mass="11945">MASLQKCQVKEAHTLVVYTTTHAVPCCRPDFPFHQPIVWICRRFPPNRGSVSKRDFHTSGVASPVICCILSPVTYNIHSKMRHTPEWKQRVDRELVSSMVLHSM</sequence>
<evidence type="ECO:0000313" key="1">
    <source>
        <dbReference type="EMBL" id="KNC76721.1"/>
    </source>
</evidence>
<organism evidence="1 2">
    <name type="scientific">Sphaeroforma arctica JP610</name>
    <dbReference type="NCBI Taxonomy" id="667725"/>
    <lineage>
        <taxon>Eukaryota</taxon>
        <taxon>Ichthyosporea</taxon>
        <taxon>Ichthyophonida</taxon>
        <taxon>Sphaeroforma</taxon>
    </lineage>
</organism>
<protein>
    <submittedName>
        <fullName evidence="1">Uncharacterized protein</fullName>
    </submittedName>
</protein>
<accession>A0A0L0FJS5</accession>
<dbReference type="GeneID" id="25911299"/>
<proteinExistence type="predicted"/>
<dbReference type="Proteomes" id="UP000054560">
    <property type="component" value="Unassembled WGS sequence"/>
</dbReference>
<keyword evidence="2" id="KW-1185">Reference proteome</keyword>
<dbReference type="EMBL" id="KQ242988">
    <property type="protein sequence ID" value="KNC76721.1"/>
    <property type="molecule type" value="Genomic_DNA"/>
</dbReference>
<reference evidence="1 2" key="1">
    <citation type="submission" date="2011-02" db="EMBL/GenBank/DDBJ databases">
        <title>The Genome Sequence of Sphaeroforma arctica JP610.</title>
        <authorList>
            <consortium name="The Broad Institute Genome Sequencing Platform"/>
            <person name="Russ C."/>
            <person name="Cuomo C."/>
            <person name="Young S.K."/>
            <person name="Zeng Q."/>
            <person name="Gargeya S."/>
            <person name="Alvarado L."/>
            <person name="Berlin A."/>
            <person name="Chapman S.B."/>
            <person name="Chen Z."/>
            <person name="Freedman E."/>
            <person name="Gellesch M."/>
            <person name="Goldberg J."/>
            <person name="Griggs A."/>
            <person name="Gujja S."/>
            <person name="Heilman E."/>
            <person name="Heiman D."/>
            <person name="Howarth C."/>
            <person name="Mehta T."/>
            <person name="Neiman D."/>
            <person name="Pearson M."/>
            <person name="Roberts A."/>
            <person name="Saif S."/>
            <person name="Shea T."/>
            <person name="Shenoy N."/>
            <person name="Sisk P."/>
            <person name="Stolte C."/>
            <person name="Sykes S."/>
            <person name="White J."/>
            <person name="Yandava C."/>
            <person name="Burger G."/>
            <person name="Gray M.W."/>
            <person name="Holland P.W.H."/>
            <person name="King N."/>
            <person name="Lang F.B.F."/>
            <person name="Roger A.J."/>
            <person name="Ruiz-Trillo I."/>
            <person name="Haas B."/>
            <person name="Nusbaum C."/>
            <person name="Birren B."/>
        </authorList>
    </citation>
    <scope>NUCLEOTIDE SEQUENCE [LARGE SCALE GENOMIC DNA]</scope>
    <source>
        <strain evidence="1 2">JP610</strain>
    </source>
</reference>
<name>A0A0L0FJS5_9EUKA</name>
<evidence type="ECO:0000313" key="2">
    <source>
        <dbReference type="Proteomes" id="UP000054560"/>
    </source>
</evidence>
<gene>
    <name evidence="1" type="ORF">SARC_10795</name>
</gene>
<dbReference type="RefSeq" id="XP_014150623.1">
    <property type="nucleotide sequence ID" value="XM_014295148.1"/>
</dbReference>